<evidence type="ECO:0000256" key="1">
    <source>
        <dbReference type="ARBA" id="ARBA00004370"/>
    </source>
</evidence>
<sequence length="558" mass="59633">MAVHVSRIYRLFTAVFLLSGALVARLFYLQIIEGPLLTAQSIGMRVQEVPVEVARGEILDRNGQPLTNTAQHFSVVVFPEQIISVSQTAAQLAAVTGLPRENVFEQLTHTGRPFKIKTDLDAVTAQKINGLQLPGVLCAAEKKRYGSSALASHIVGYINQADNKGVSGIEGMYDEILRGNQPEYVAAVVDAGQRLIPGLGYKRIRLNNGAAPSNVVLTIDSRIQKIVEGVMDRHVPKGAVVILRPSTGEILACASRPNFDANNLGDYLQHDSAPLLNRALAAYQPGSVFKLVVAAAALESGAVRPEDSFYDQGYIDVGGLRFKAWDYERGPRGRLTFTDAIAYSSNPVLIEVALRLGPAKVIEYAHKLGFGQHTGLNFANEADGNLPTADTLYPGDLANLAIGQGLLEATPLQIASLVATIVNDGVKVEPYIVSKLTSPEGVVIKTFPVSRGVRVLSRATAAELRAMMLAVTRYGTGQAAYVDGIGSAGKTGSAETGRIDGKGKGINHAWFAGYAPLENPQYVVVVFVEEGMSGGDVAAPVFREIVAEIYANTNGKIR</sequence>
<dbReference type="SUPFAM" id="SSF56519">
    <property type="entry name" value="Penicillin binding protein dimerisation domain"/>
    <property type="match status" value="1"/>
</dbReference>
<dbReference type="InterPro" id="IPR005311">
    <property type="entry name" value="PBP_dimer"/>
</dbReference>
<comment type="similarity">
    <text evidence="2">Belongs to the transpeptidase family.</text>
</comment>
<dbReference type="GO" id="GO:0005886">
    <property type="term" value="C:plasma membrane"/>
    <property type="evidence" value="ECO:0007669"/>
    <property type="project" value="TreeGrafter"/>
</dbReference>
<dbReference type="Pfam" id="PF03717">
    <property type="entry name" value="PBP_dimer"/>
    <property type="match status" value="1"/>
</dbReference>
<dbReference type="AlphaFoldDB" id="A0A1G7ICU1"/>
<dbReference type="OrthoDB" id="9770103at2"/>
<dbReference type="Pfam" id="PF00905">
    <property type="entry name" value="Transpeptidase"/>
    <property type="match status" value="1"/>
</dbReference>
<dbReference type="Proteomes" id="UP000243333">
    <property type="component" value="Unassembled WGS sequence"/>
</dbReference>
<dbReference type="GO" id="GO:0071555">
    <property type="term" value="P:cell wall organization"/>
    <property type="evidence" value="ECO:0007669"/>
    <property type="project" value="TreeGrafter"/>
</dbReference>
<name>A0A1G7ICU1_9FIRM</name>
<evidence type="ECO:0000256" key="3">
    <source>
        <dbReference type="ARBA" id="ARBA00023136"/>
    </source>
</evidence>
<dbReference type="EMBL" id="FNBU01000002">
    <property type="protein sequence ID" value="SDF10443.1"/>
    <property type="molecule type" value="Genomic_DNA"/>
</dbReference>
<evidence type="ECO:0000259" key="5">
    <source>
        <dbReference type="Pfam" id="PF03717"/>
    </source>
</evidence>
<dbReference type="STRING" id="1123285.SAMN05660235_00459"/>
<keyword evidence="3" id="KW-0472">Membrane</keyword>
<comment type="subcellular location">
    <subcellularLocation>
        <location evidence="1">Membrane</location>
    </subcellularLocation>
</comment>
<feature type="domain" description="Penicillin-binding protein transpeptidase" evidence="4">
    <location>
        <begin position="238"/>
        <end position="546"/>
    </location>
</feature>
<reference evidence="7" key="1">
    <citation type="submission" date="2016-10" db="EMBL/GenBank/DDBJ databases">
        <authorList>
            <person name="Varghese N."/>
            <person name="Submissions S."/>
        </authorList>
    </citation>
    <scope>NUCLEOTIDE SEQUENCE [LARGE SCALE GENOMIC DNA]</scope>
    <source>
        <strain evidence="7">DSM 23256</strain>
    </source>
</reference>
<evidence type="ECO:0000313" key="7">
    <source>
        <dbReference type="Proteomes" id="UP000243333"/>
    </source>
</evidence>
<dbReference type="InterPro" id="IPR012338">
    <property type="entry name" value="Beta-lactam/transpept-like"/>
</dbReference>
<gene>
    <name evidence="6" type="ORF">SAMN05660235_00459</name>
</gene>
<dbReference type="PANTHER" id="PTHR30627">
    <property type="entry name" value="PEPTIDOGLYCAN D,D-TRANSPEPTIDASE"/>
    <property type="match status" value="1"/>
</dbReference>
<accession>A0A1G7ICU1</accession>
<proteinExistence type="inferred from homology"/>
<dbReference type="Gene3D" id="3.90.1310.10">
    <property type="entry name" value="Penicillin-binding protein 2a (Domain 2)"/>
    <property type="match status" value="1"/>
</dbReference>
<dbReference type="SUPFAM" id="SSF56601">
    <property type="entry name" value="beta-lactamase/transpeptidase-like"/>
    <property type="match status" value="1"/>
</dbReference>
<evidence type="ECO:0000256" key="2">
    <source>
        <dbReference type="ARBA" id="ARBA00007171"/>
    </source>
</evidence>
<dbReference type="InterPro" id="IPR050515">
    <property type="entry name" value="Beta-lactam/transpept"/>
</dbReference>
<dbReference type="InterPro" id="IPR001460">
    <property type="entry name" value="PCN-bd_Tpept"/>
</dbReference>
<dbReference type="Gene3D" id="3.40.710.10">
    <property type="entry name" value="DD-peptidase/beta-lactamase superfamily"/>
    <property type="match status" value="1"/>
</dbReference>
<feature type="domain" description="Penicillin-binding protein dimerisation" evidence="5">
    <location>
        <begin position="51"/>
        <end position="193"/>
    </location>
</feature>
<dbReference type="GO" id="GO:0008658">
    <property type="term" value="F:penicillin binding"/>
    <property type="evidence" value="ECO:0007669"/>
    <property type="project" value="InterPro"/>
</dbReference>
<evidence type="ECO:0000259" key="4">
    <source>
        <dbReference type="Pfam" id="PF00905"/>
    </source>
</evidence>
<evidence type="ECO:0000313" key="6">
    <source>
        <dbReference type="EMBL" id="SDF10443.1"/>
    </source>
</evidence>
<keyword evidence="7" id="KW-1185">Reference proteome</keyword>
<dbReference type="InterPro" id="IPR036138">
    <property type="entry name" value="PBP_dimer_sf"/>
</dbReference>
<dbReference type="RefSeq" id="WP_093687694.1">
    <property type="nucleotide sequence ID" value="NZ_FNBU01000002.1"/>
</dbReference>
<protein>
    <submittedName>
        <fullName evidence="6">Penicillin-binding protein 2</fullName>
    </submittedName>
</protein>
<organism evidence="6 7">
    <name type="scientific">Sporolituus thermophilus DSM 23256</name>
    <dbReference type="NCBI Taxonomy" id="1123285"/>
    <lineage>
        <taxon>Bacteria</taxon>
        <taxon>Bacillati</taxon>
        <taxon>Bacillota</taxon>
        <taxon>Negativicutes</taxon>
        <taxon>Selenomonadales</taxon>
        <taxon>Sporomusaceae</taxon>
        <taxon>Sporolituus</taxon>
    </lineage>
</organism>